<dbReference type="Gene3D" id="6.10.140.2220">
    <property type="match status" value="1"/>
</dbReference>
<evidence type="ECO:0000256" key="4">
    <source>
        <dbReference type="PROSITE-ProRule" id="PRU00134"/>
    </source>
</evidence>
<evidence type="ECO:0000313" key="6">
    <source>
        <dbReference type="EMBL" id="RPB22411.1"/>
    </source>
</evidence>
<dbReference type="Pfam" id="PF01753">
    <property type="entry name" value="zf-MYND"/>
    <property type="match status" value="1"/>
</dbReference>
<evidence type="ECO:0000256" key="2">
    <source>
        <dbReference type="ARBA" id="ARBA00022771"/>
    </source>
</evidence>
<dbReference type="EMBL" id="ML121552">
    <property type="protein sequence ID" value="RPB22411.1"/>
    <property type="molecule type" value="Genomic_DNA"/>
</dbReference>
<dbReference type="GO" id="GO:0008270">
    <property type="term" value="F:zinc ion binding"/>
    <property type="evidence" value="ECO:0007669"/>
    <property type="project" value="UniProtKB-KW"/>
</dbReference>
<dbReference type="InParanoid" id="A0A3N4LP06"/>
<evidence type="ECO:0000256" key="3">
    <source>
        <dbReference type="ARBA" id="ARBA00022833"/>
    </source>
</evidence>
<dbReference type="Proteomes" id="UP000267821">
    <property type="component" value="Unassembled WGS sequence"/>
</dbReference>
<evidence type="ECO:0000256" key="1">
    <source>
        <dbReference type="ARBA" id="ARBA00022723"/>
    </source>
</evidence>
<feature type="domain" description="MYND-type" evidence="5">
    <location>
        <begin position="186"/>
        <end position="224"/>
    </location>
</feature>
<sequence length="375" mass="41205">MPGFVDREVGEHAFTDAGRTLLALADTVGGVFPDGIANTALLLQDEAQTGGIALKIISIRGCPGDPSNPIFFVLFHHETREHVISSSQLVDVESMSPTLRWVRSCMAETDTTVGQIDCPVNAQHLILRQLLYNARRVPADYKPTFNKFRKGALVHFTPSFILPLRPVSPAMLGHLSRPIKQSDCSAANCPGEFADAGICSRCSITLYCSTSCQSRDFHSHAPFCRRISRSKVVSFEACPPSDIAQYAGLFMNLGSTTRDVATTVSVSDHAKAGLAESRKKHPNQKLFLIKVQVGLQGTGPLMVYDQDKTFIVQVYPPREGGDQRDATAFKAMENLARKCTRWRGLKVFLYARHSSAADTRLEVLTDVLPGQEVPW</sequence>
<keyword evidence="3" id="KW-0862">Zinc</keyword>
<accession>A0A3N4LP06</accession>
<proteinExistence type="predicted"/>
<evidence type="ECO:0000259" key="5">
    <source>
        <dbReference type="PROSITE" id="PS50865"/>
    </source>
</evidence>
<keyword evidence="2 4" id="KW-0863">Zinc-finger</keyword>
<organism evidence="6 7">
    <name type="scientific">Terfezia boudieri ATCC MYA-4762</name>
    <dbReference type="NCBI Taxonomy" id="1051890"/>
    <lineage>
        <taxon>Eukaryota</taxon>
        <taxon>Fungi</taxon>
        <taxon>Dikarya</taxon>
        <taxon>Ascomycota</taxon>
        <taxon>Pezizomycotina</taxon>
        <taxon>Pezizomycetes</taxon>
        <taxon>Pezizales</taxon>
        <taxon>Pezizaceae</taxon>
        <taxon>Terfezia</taxon>
    </lineage>
</organism>
<reference evidence="6 7" key="1">
    <citation type="journal article" date="2018" name="Nat. Ecol. Evol.">
        <title>Pezizomycetes genomes reveal the molecular basis of ectomycorrhizal truffle lifestyle.</title>
        <authorList>
            <person name="Murat C."/>
            <person name="Payen T."/>
            <person name="Noel B."/>
            <person name="Kuo A."/>
            <person name="Morin E."/>
            <person name="Chen J."/>
            <person name="Kohler A."/>
            <person name="Krizsan K."/>
            <person name="Balestrini R."/>
            <person name="Da Silva C."/>
            <person name="Montanini B."/>
            <person name="Hainaut M."/>
            <person name="Levati E."/>
            <person name="Barry K.W."/>
            <person name="Belfiori B."/>
            <person name="Cichocki N."/>
            <person name="Clum A."/>
            <person name="Dockter R.B."/>
            <person name="Fauchery L."/>
            <person name="Guy J."/>
            <person name="Iotti M."/>
            <person name="Le Tacon F."/>
            <person name="Lindquist E.A."/>
            <person name="Lipzen A."/>
            <person name="Malagnac F."/>
            <person name="Mello A."/>
            <person name="Molinier V."/>
            <person name="Miyauchi S."/>
            <person name="Poulain J."/>
            <person name="Riccioni C."/>
            <person name="Rubini A."/>
            <person name="Sitrit Y."/>
            <person name="Splivallo R."/>
            <person name="Traeger S."/>
            <person name="Wang M."/>
            <person name="Zifcakova L."/>
            <person name="Wipf D."/>
            <person name="Zambonelli A."/>
            <person name="Paolocci F."/>
            <person name="Nowrousian M."/>
            <person name="Ottonello S."/>
            <person name="Baldrian P."/>
            <person name="Spatafora J.W."/>
            <person name="Henrissat B."/>
            <person name="Nagy L.G."/>
            <person name="Aury J.M."/>
            <person name="Wincker P."/>
            <person name="Grigoriev I.V."/>
            <person name="Bonfante P."/>
            <person name="Martin F.M."/>
        </authorList>
    </citation>
    <scope>NUCLEOTIDE SEQUENCE [LARGE SCALE GENOMIC DNA]</scope>
    <source>
        <strain evidence="6 7">ATCC MYA-4762</strain>
    </source>
</reference>
<gene>
    <name evidence="6" type="ORF">L211DRAFT_839779</name>
</gene>
<dbReference type="SUPFAM" id="SSF144232">
    <property type="entry name" value="HIT/MYND zinc finger-like"/>
    <property type="match status" value="1"/>
</dbReference>
<keyword evidence="1" id="KW-0479">Metal-binding</keyword>
<evidence type="ECO:0000313" key="7">
    <source>
        <dbReference type="Proteomes" id="UP000267821"/>
    </source>
</evidence>
<dbReference type="OrthoDB" id="341421at2759"/>
<dbReference type="AlphaFoldDB" id="A0A3N4LP06"/>
<keyword evidence="7" id="KW-1185">Reference proteome</keyword>
<name>A0A3N4LP06_9PEZI</name>
<dbReference type="PROSITE" id="PS50865">
    <property type="entry name" value="ZF_MYND_2"/>
    <property type="match status" value="1"/>
</dbReference>
<protein>
    <recommendedName>
        <fullName evidence="5">MYND-type domain-containing protein</fullName>
    </recommendedName>
</protein>
<dbReference type="InterPro" id="IPR002893">
    <property type="entry name" value="Znf_MYND"/>
</dbReference>